<dbReference type="PANTHER" id="PTHR45033:SF2">
    <property type="entry name" value="ZINC-TYPE ALCOHOL DEHYDROGENASE-LIKE PROTEIN C1773.06C"/>
    <property type="match status" value="1"/>
</dbReference>
<dbReference type="InterPro" id="IPR052711">
    <property type="entry name" value="Zinc_ADH-like"/>
</dbReference>
<dbReference type="EMBL" id="JAGTJJ010000007">
    <property type="protein sequence ID" value="MDC3982164.1"/>
    <property type="molecule type" value="Genomic_DNA"/>
</dbReference>
<sequence length="84" mass="9084">MSLIGVLTGFAGPIDPMPVLFRASRLEGVLVGSVHTFETMNRAFEAKKLRPVIDDVFTLDRASVALAKMKAATHFGKIVVRVNG</sequence>
<reference evidence="1 2" key="1">
    <citation type="submission" date="2021-04" db="EMBL/GenBank/DDBJ databases">
        <title>Genome analysis of Polyangium sp.</title>
        <authorList>
            <person name="Li Y."/>
            <person name="Wang J."/>
        </authorList>
    </citation>
    <scope>NUCLEOTIDE SEQUENCE [LARGE SCALE GENOMIC DNA]</scope>
    <source>
        <strain evidence="1 2">SDU14</strain>
    </source>
</reference>
<dbReference type="Pfam" id="PF13602">
    <property type="entry name" value="ADH_zinc_N_2"/>
    <property type="match status" value="1"/>
</dbReference>
<dbReference type="Gene3D" id="3.40.50.720">
    <property type="entry name" value="NAD(P)-binding Rossmann-like Domain"/>
    <property type="match status" value="1"/>
</dbReference>
<name>A0A9X3X135_9BACT</name>
<organism evidence="1 2">
    <name type="scientific">Polyangium jinanense</name>
    <dbReference type="NCBI Taxonomy" id="2829994"/>
    <lineage>
        <taxon>Bacteria</taxon>
        <taxon>Pseudomonadati</taxon>
        <taxon>Myxococcota</taxon>
        <taxon>Polyangia</taxon>
        <taxon>Polyangiales</taxon>
        <taxon>Polyangiaceae</taxon>
        <taxon>Polyangium</taxon>
    </lineage>
</organism>
<dbReference type="RefSeq" id="WP_272420557.1">
    <property type="nucleotide sequence ID" value="NZ_JAGTJJ010000007.1"/>
</dbReference>
<dbReference type="Proteomes" id="UP001151081">
    <property type="component" value="Unassembled WGS sequence"/>
</dbReference>
<proteinExistence type="predicted"/>
<dbReference type="Gene3D" id="3.90.180.10">
    <property type="entry name" value="Medium-chain alcohol dehydrogenases, catalytic domain"/>
    <property type="match status" value="1"/>
</dbReference>
<accession>A0A9X3X135</accession>
<protein>
    <submittedName>
        <fullName evidence="1">Zinc-binding dehydrogenase</fullName>
    </submittedName>
</protein>
<keyword evidence="2" id="KW-1185">Reference proteome</keyword>
<gene>
    <name evidence="1" type="ORF">KEG57_16720</name>
</gene>
<evidence type="ECO:0000313" key="1">
    <source>
        <dbReference type="EMBL" id="MDC3982164.1"/>
    </source>
</evidence>
<dbReference type="PANTHER" id="PTHR45033">
    <property type="match status" value="1"/>
</dbReference>
<comment type="caution">
    <text evidence="1">The sequence shown here is derived from an EMBL/GenBank/DDBJ whole genome shotgun (WGS) entry which is preliminary data.</text>
</comment>
<evidence type="ECO:0000313" key="2">
    <source>
        <dbReference type="Proteomes" id="UP001151081"/>
    </source>
</evidence>
<dbReference type="AlphaFoldDB" id="A0A9X3X135"/>